<dbReference type="GO" id="GO:0004497">
    <property type="term" value="F:monooxygenase activity"/>
    <property type="evidence" value="ECO:0007669"/>
    <property type="project" value="UniProtKB-KW"/>
</dbReference>
<comment type="caution">
    <text evidence="12">The sequence shown here is derived from an EMBL/GenBank/DDBJ whole genome shotgun (WGS) entry which is preliminary data.</text>
</comment>
<keyword evidence="4 11" id="KW-0812">Transmembrane</keyword>
<keyword evidence="8" id="KW-0408">Iron</keyword>
<keyword evidence="5" id="KW-0479">Metal-binding</keyword>
<evidence type="ECO:0000256" key="11">
    <source>
        <dbReference type="SAM" id="Phobius"/>
    </source>
</evidence>
<keyword evidence="13" id="KW-1185">Reference proteome</keyword>
<dbReference type="PRINTS" id="PR01239">
    <property type="entry name" value="EP450IICYP52"/>
</dbReference>
<keyword evidence="6 11" id="KW-1133">Transmembrane helix</keyword>
<keyword evidence="9 12" id="KW-0503">Monooxygenase</keyword>
<evidence type="ECO:0000256" key="10">
    <source>
        <dbReference type="ARBA" id="ARBA00023136"/>
    </source>
</evidence>
<evidence type="ECO:0000256" key="3">
    <source>
        <dbReference type="ARBA" id="ARBA00010617"/>
    </source>
</evidence>
<evidence type="ECO:0000256" key="2">
    <source>
        <dbReference type="ARBA" id="ARBA00004167"/>
    </source>
</evidence>
<evidence type="ECO:0000313" key="13">
    <source>
        <dbReference type="Proteomes" id="UP001338125"/>
    </source>
</evidence>
<name>A0ABR0T0N5_9HYPO</name>
<dbReference type="EMBL" id="JAVFKD010000001">
    <property type="protein sequence ID" value="KAK5997697.1"/>
    <property type="molecule type" value="Genomic_DNA"/>
</dbReference>
<dbReference type="Proteomes" id="UP001338125">
    <property type="component" value="Unassembled WGS sequence"/>
</dbReference>
<evidence type="ECO:0000256" key="1">
    <source>
        <dbReference type="ARBA" id="ARBA00001971"/>
    </source>
</evidence>
<organism evidence="12 13">
    <name type="scientific">Cladobotryum mycophilum</name>
    <dbReference type="NCBI Taxonomy" id="491253"/>
    <lineage>
        <taxon>Eukaryota</taxon>
        <taxon>Fungi</taxon>
        <taxon>Dikarya</taxon>
        <taxon>Ascomycota</taxon>
        <taxon>Pezizomycotina</taxon>
        <taxon>Sordariomycetes</taxon>
        <taxon>Hypocreomycetidae</taxon>
        <taxon>Hypocreales</taxon>
        <taxon>Hypocreaceae</taxon>
        <taxon>Cladobotryum</taxon>
    </lineage>
</organism>
<feature type="transmembrane region" description="Helical" evidence="11">
    <location>
        <begin position="6"/>
        <end position="27"/>
    </location>
</feature>
<protein>
    <submittedName>
        <fullName evidence="12">Cytochrome P450 monooxygenase iccC</fullName>
    </submittedName>
</protein>
<accession>A0ABR0T0N5</accession>
<evidence type="ECO:0000256" key="8">
    <source>
        <dbReference type="ARBA" id="ARBA00023004"/>
    </source>
</evidence>
<dbReference type="InterPro" id="IPR047146">
    <property type="entry name" value="Cyt_P450_E_CYP52_fungi"/>
</dbReference>
<evidence type="ECO:0000256" key="6">
    <source>
        <dbReference type="ARBA" id="ARBA00022989"/>
    </source>
</evidence>
<evidence type="ECO:0000256" key="9">
    <source>
        <dbReference type="ARBA" id="ARBA00023033"/>
    </source>
</evidence>
<evidence type="ECO:0000256" key="7">
    <source>
        <dbReference type="ARBA" id="ARBA00023002"/>
    </source>
</evidence>
<reference evidence="12 13" key="1">
    <citation type="submission" date="2024-01" db="EMBL/GenBank/DDBJ databases">
        <title>Complete genome of Cladobotryum mycophilum ATHUM6906.</title>
        <authorList>
            <person name="Christinaki A.C."/>
            <person name="Myridakis A.I."/>
            <person name="Kouvelis V.N."/>
        </authorList>
    </citation>
    <scope>NUCLEOTIDE SEQUENCE [LARGE SCALE GENOMIC DNA]</scope>
    <source>
        <strain evidence="12 13">ATHUM6906</strain>
    </source>
</reference>
<gene>
    <name evidence="12" type="ORF">PT974_00052</name>
</gene>
<sequence>MEIMQYISVSTGIASLLFFAFARSLFLRWHQYRTERRLGCKPPAKYPHRLPWGLDLFRERVKGVAEGRYNRVYLDHYRQLGETWEENTFGVRTINTVDQENLRAMTIVNFSHYGKGASRNNALMPFLGHGIFSEDGPAWRHSRELVKPLFKRAELSDVDRFRKHVDRMISLIPRDGSMVDLKPLLDKLFLDSSSEFVFGEPLGALDDDSGAADEFLDHWSGALIGAGKRGNIADGKLSFLFMFDKTWAQHYNAVHAFIDRHVARVLEATKPDADGKSEKDAVNQPPEHYILINEMVKELRDPIALRFELLNVFFPARDSNAILLSNTLFHLARNPDVWAELRRQSLALRDQPITFELLKSLPLFRYTLFEAIRLQGPSGIAQRVAIQDTILPRGGGPDGSSPVFVPKGTKVALNTFVGFHDPKIWGEDVESFRPNRFEGKVLKFEFVPFLAGPRICPAQQQVITQGVYLLLRLTREFETMENMDPYLEYVELIKMLCESRNGVKVAFH</sequence>
<dbReference type="Gene3D" id="1.10.630.10">
    <property type="entry name" value="Cytochrome P450"/>
    <property type="match status" value="1"/>
</dbReference>
<dbReference type="InterPro" id="IPR002974">
    <property type="entry name" value="Cyt_P450_E_CYP52_ascomycetes"/>
</dbReference>
<dbReference type="SUPFAM" id="SSF48264">
    <property type="entry name" value="Cytochrome P450"/>
    <property type="match status" value="1"/>
</dbReference>
<keyword evidence="7" id="KW-0560">Oxidoreductase</keyword>
<comment type="cofactor">
    <cofactor evidence="1">
        <name>heme</name>
        <dbReference type="ChEBI" id="CHEBI:30413"/>
    </cofactor>
</comment>
<dbReference type="InterPro" id="IPR036396">
    <property type="entry name" value="Cyt_P450_sf"/>
</dbReference>
<proteinExistence type="inferred from homology"/>
<dbReference type="PANTHER" id="PTHR24287">
    <property type="entry name" value="P450, PUTATIVE (EUROFUNG)-RELATED"/>
    <property type="match status" value="1"/>
</dbReference>
<dbReference type="InterPro" id="IPR001128">
    <property type="entry name" value="Cyt_P450"/>
</dbReference>
<keyword evidence="10 11" id="KW-0472">Membrane</keyword>
<evidence type="ECO:0000256" key="5">
    <source>
        <dbReference type="ARBA" id="ARBA00022723"/>
    </source>
</evidence>
<comment type="subcellular location">
    <subcellularLocation>
        <location evidence="2">Membrane</location>
        <topology evidence="2">Single-pass membrane protein</topology>
    </subcellularLocation>
</comment>
<evidence type="ECO:0000256" key="4">
    <source>
        <dbReference type="ARBA" id="ARBA00022692"/>
    </source>
</evidence>
<dbReference type="Pfam" id="PF00067">
    <property type="entry name" value="p450"/>
    <property type="match status" value="1"/>
</dbReference>
<comment type="similarity">
    <text evidence="3">Belongs to the cytochrome P450 family.</text>
</comment>
<evidence type="ECO:0000313" key="12">
    <source>
        <dbReference type="EMBL" id="KAK5997697.1"/>
    </source>
</evidence>
<dbReference type="PANTHER" id="PTHR24287:SF19">
    <property type="entry name" value="CYTOCHROME P450"/>
    <property type="match status" value="1"/>
</dbReference>